<comment type="caution">
    <text evidence="2">The sequence shown here is derived from an EMBL/GenBank/DDBJ whole genome shotgun (WGS) entry which is preliminary data.</text>
</comment>
<gene>
    <name evidence="2" type="ORF">ITX44_06985</name>
</gene>
<accession>A0ABS2TP63</accession>
<reference evidence="2 3" key="1">
    <citation type="submission" date="2021-01" db="EMBL/GenBank/DDBJ databases">
        <title>Streptomyces acididurans sp. nov., isolated from a peat swamp forest soil.</title>
        <authorList>
            <person name="Chantavorakit T."/>
            <person name="Duangmal K."/>
        </authorList>
    </citation>
    <scope>NUCLEOTIDE SEQUENCE [LARGE SCALE GENOMIC DNA]</scope>
    <source>
        <strain evidence="2 3">KK5PA1</strain>
    </source>
</reference>
<proteinExistence type="predicted"/>
<dbReference type="InterPro" id="IPR052541">
    <property type="entry name" value="SQRD"/>
</dbReference>
<protein>
    <submittedName>
        <fullName evidence="2">FAD-dependent oxidoreductase</fullName>
    </submittedName>
</protein>
<evidence type="ECO:0000259" key="1">
    <source>
        <dbReference type="Pfam" id="PF07992"/>
    </source>
</evidence>
<organism evidence="2 3">
    <name type="scientific">Actinacidiphila acididurans</name>
    <dbReference type="NCBI Taxonomy" id="2784346"/>
    <lineage>
        <taxon>Bacteria</taxon>
        <taxon>Bacillati</taxon>
        <taxon>Actinomycetota</taxon>
        <taxon>Actinomycetes</taxon>
        <taxon>Kitasatosporales</taxon>
        <taxon>Streptomycetaceae</taxon>
        <taxon>Actinacidiphila</taxon>
    </lineage>
</organism>
<dbReference type="PANTHER" id="PTHR43755">
    <property type="match status" value="1"/>
</dbReference>
<dbReference type="PANTHER" id="PTHR43755:SF1">
    <property type="entry name" value="FAD-DEPENDENT PYRIDINE NUCLEOTIDE-DISULPHIDE OXIDOREDUCTASE"/>
    <property type="match status" value="1"/>
</dbReference>
<dbReference type="SUPFAM" id="SSF51905">
    <property type="entry name" value="FAD/NAD(P)-binding domain"/>
    <property type="match status" value="1"/>
</dbReference>
<sequence>MTTHILIVGRGPSGTLAANRLRLAYDGDGVEITVVDRSGPARDPEIELLTAIGLYGPGTLRAPEHRDLRDGIRPRHAEAVTLAPDREEATLTDGTALAYDILVVATGAPPPAQPRTGFAARAGLCDSRGYVVVDPHTQRSPARPRVFALGGATRLPTGRVAQAETLVRQVRAVLADAAGAAPNGDRWSAAGPA</sequence>
<dbReference type="RefSeq" id="WP_205356142.1">
    <property type="nucleotide sequence ID" value="NZ_JADKYB010000003.1"/>
</dbReference>
<dbReference type="Proteomes" id="UP000749040">
    <property type="component" value="Unassembled WGS sequence"/>
</dbReference>
<name>A0ABS2TP63_9ACTN</name>
<dbReference type="Gene3D" id="3.50.50.60">
    <property type="entry name" value="FAD/NAD(P)-binding domain"/>
    <property type="match status" value="1"/>
</dbReference>
<dbReference type="InterPro" id="IPR036188">
    <property type="entry name" value="FAD/NAD-bd_sf"/>
</dbReference>
<dbReference type="EMBL" id="JADKYB010000003">
    <property type="protein sequence ID" value="MBM9504281.1"/>
    <property type="molecule type" value="Genomic_DNA"/>
</dbReference>
<keyword evidence="3" id="KW-1185">Reference proteome</keyword>
<evidence type="ECO:0000313" key="3">
    <source>
        <dbReference type="Proteomes" id="UP000749040"/>
    </source>
</evidence>
<dbReference type="Pfam" id="PF07992">
    <property type="entry name" value="Pyr_redox_2"/>
    <property type="match status" value="1"/>
</dbReference>
<dbReference type="InterPro" id="IPR023753">
    <property type="entry name" value="FAD/NAD-binding_dom"/>
</dbReference>
<evidence type="ECO:0000313" key="2">
    <source>
        <dbReference type="EMBL" id="MBM9504281.1"/>
    </source>
</evidence>
<feature type="domain" description="FAD/NAD(P)-binding" evidence="1">
    <location>
        <begin position="70"/>
        <end position="163"/>
    </location>
</feature>